<dbReference type="AlphaFoldDB" id="A0A350HBN5"/>
<feature type="chain" id="PRO_5017030232" description="SbsA Ig-like domain-containing protein" evidence="1">
    <location>
        <begin position="22"/>
        <end position="418"/>
    </location>
</feature>
<evidence type="ECO:0000313" key="3">
    <source>
        <dbReference type="Proteomes" id="UP000264062"/>
    </source>
</evidence>
<organism evidence="2 3">
    <name type="scientific">candidate division WOR-3 bacterium</name>
    <dbReference type="NCBI Taxonomy" id="2052148"/>
    <lineage>
        <taxon>Bacteria</taxon>
        <taxon>Bacteria division WOR-3</taxon>
    </lineage>
</organism>
<accession>A0A350HBN5</accession>
<evidence type="ECO:0000313" key="2">
    <source>
        <dbReference type="EMBL" id="HAV92951.1"/>
    </source>
</evidence>
<reference evidence="2 3" key="1">
    <citation type="journal article" date="2018" name="Nat. Biotechnol.">
        <title>A standardized bacterial taxonomy based on genome phylogeny substantially revises the tree of life.</title>
        <authorList>
            <person name="Parks D.H."/>
            <person name="Chuvochina M."/>
            <person name="Waite D.W."/>
            <person name="Rinke C."/>
            <person name="Skarshewski A."/>
            <person name="Chaumeil P.A."/>
            <person name="Hugenholtz P."/>
        </authorList>
    </citation>
    <scope>NUCLEOTIDE SEQUENCE [LARGE SCALE GENOMIC DNA]</scope>
    <source>
        <strain evidence="2">UBA9956</strain>
    </source>
</reference>
<sequence length="418" mass="45477">MKRFIPIILVIILLSAGCAFVPYDGADYNSTLESQITGKIPMNITGSTPADEGNIQDTDGDTGDVEGIIYIYFNDYLSSSVVHATNFELMENHTDGSIEDVTVEYEKNFKRVKITATFADGATYSLKISGDIVSAGGCFLDGNGNSIEDGAPYDDTYLQFSTGGAADWADHDNPKINGMGPNGGDVDVDNGFFVFFDDYVDSESVADNVSLVRESNGDEIDLELMNYFGTGALFRVDGGDSLAERQAYIFTVKCSEIVDTFGNVALPPNGYYLPEIPDFSSRFMTNSYSGDDYTPPTAWVSMPSGASFLAVHFSEPMDIATLTAANIKFYADMGNGPVYVEGDFSIRADSTAVDYSLINFNWDNFDQGLIVISKDVTDNSDKNWPLDGNGNGIGGETADIERDFFGYEDSDNYSEVIF</sequence>
<evidence type="ECO:0000256" key="1">
    <source>
        <dbReference type="SAM" id="SignalP"/>
    </source>
</evidence>
<comment type="caution">
    <text evidence="2">The sequence shown here is derived from an EMBL/GenBank/DDBJ whole genome shotgun (WGS) entry which is preliminary data.</text>
</comment>
<protein>
    <recommendedName>
        <fullName evidence="4">SbsA Ig-like domain-containing protein</fullName>
    </recommendedName>
</protein>
<dbReference type="Proteomes" id="UP000264062">
    <property type="component" value="Unassembled WGS sequence"/>
</dbReference>
<proteinExistence type="predicted"/>
<keyword evidence="1" id="KW-0732">Signal</keyword>
<feature type="signal peptide" evidence="1">
    <location>
        <begin position="1"/>
        <end position="21"/>
    </location>
</feature>
<name>A0A350HBN5_UNCW3</name>
<gene>
    <name evidence="2" type="ORF">DCW38_07225</name>
</gene>
<dbReference type="PROSITE" id="PS51257">
    <property type="entry name" value="PROKAR_LIPOPROTEIN"/>
    <property type="match status" value="1"/>
</dbReference>
<dbReference type="EMBL" id="DMZY01000211">
    <property type="protein sequence ID" value="HAV92951.1"/>
    <property type="molecule type" value="Genomic_DNA"/>
</dbReference>
<evidence type="ECO:0008006" key="4">
    <source>
        <dbReference type="Google" id="ProtNLM"/>
    </source>
</evidence>